<dbReference type="AlphaFoldDB" id="M0GYP2"/>
<gene>
    <name evidence="1" type="ORF">C456_03251</name>
</gene>
<evidence type="ECO:0000313" key="2">
    <source>
        <dbReference type="Proteomes" id="UP000011535"/>
    </source>
</evidence>
<comment type="caution">
    <text evidence="1">The sequence shown here is derived from an EMBL/GenBank/DDBJ whole genome shotgun (WGS) entry which is preliminary data.</text>
</comment>
<reference evidence="1 2" key="1">
    <citation type="journal article" date="2014" name="PLoS Genet.">
        <title>Phylogenetically driven sequencing of extremely halophilic archaea reveals strategies for static and dynamic osmo-response.</title>
        <authorList>
            <person name="Becker E.A."/>
            <person name="Seitzer P.M."/>
            <person name="Tritt A."/>
            <person name="Larsen D."/>
            <person name="Krusor M."/>
            <person name="Yao A.I."/>
            <person name="Wu D."/>
            <person name="Madern D."/>
            <person name="Eisen J.A."/>
            <person name="Darling A.E."/>
            <person name="Facciotti M.T."/>
        </authorList>
    </citation>
    <scope>NUCLEOTIDE SEQUENCE [LARGE SCALE GENOMIC DNA]</scope>
    <source>
        <strain evidence="2">DSM 14919 / CCM 7023 / CIP 107410 / JCM 9276 / NCIMB 13854 / Aa 2.2</strain>
    </source>
</reference>
<sequence>MIPPEVLEILSDMVRDNTASRRFCIHTWMCTREVTRFETSLEQFEFDHTLNRDERCLNHECVEALF</sequence>
<organism evidence="1 2">
    <name type="scientific">Haloferax lucentense (strain DSM 14919 / JCM 9276 / NCIMB 13854 / Aa 2.2)</name>
    <name type="common">Haloferax alicantei</name>
    <dbReference type="NCBI Taxonomy" id="1230452"/>
    <lineage>
        <taxon>Archaea</taxon>
        <taxon>Methanobacteriati</taxon>
        <taxon>Methanobacteriota</taxon>
        <taxon>Stenosarchaea group</taxon>
        <taxon>Halobacteria</taxon>
        <taxon>Halobacteriales</taxon>
        <taxon>Haloferacaceae</taxon>
        <taxon>Haloferax</taxon>
    </lineage>
</organism>
<dbReference type="EMBL" id="AOLH01000006">
    <property type="protein sequence ID" value="ELZ76673.1"/>
    <property type="molecule type" value="Genomic_DNA"/>
</dbReference>
<proteinExistence type="predicted"/>
<dbReference type="Proteomes" id="UP000011535">
    <property type="component" value="Unassembled WGS sequence"/>
</dbReference>
<protein>
    <submittedName>
        <fullName evidence="1">Uncharacterized protein</fullName>
    </submittedName>
</protein>
<accession>M0GYP2</accession>
<evidence type="ECO:0000313" key="1">
    <source>
        <dbReference type="EMBL" id="ELZ76673.1"/>
    </source>
</evidence>
<name>M0GYP2_HALL2</name>